<dbReference type="SUPFAM" id="SSF82615">
    <property type="entry name" value="Polo-box domain"/>
    <property type="match status" value="2"/>
</dbReference>
<dbReference type="EMBL" id="CAXDID020000482">
    <property type="protein sequence ID" value="CAL6096098.1"/>
    <property type="molecule type" value="Genomic_DNA"/>
</dbReference>
<keyword evidence="14" id="KW-1185">Reference proteome</keyword>
<feature type="binding site" evidence="6">
    <location>
        <position position="48"/>
    </location>
    <ligand>
        <name>ATP</name>
        <dbReference type="ChEBI" id="CHEBI:30616"/>
    </ligand>
</feature>
<dbReference type="InterPro" id="IPR036947">
    <property type="entry name" value="POLO_box_dom_sf"/>
</dbReference>
<dbReference type="EMBL" id="CATOUU010000894">
    <property type="protein sequence ID" value="CAI9957797.1"/>
    <property type="molecule type" value="Genomic_DNA"/>
</dbReference>
<sequence length="841" mass="98281">MSSNGAPAIIQDTFHRKNYKTICVLGKGGFAVVYQVTDMYSQEQFACKLTPKQKLSKKKFFEKFTSEVKIHRQLQHPYIVRVSNVFKDTINYYMLMELCDQGTLSDLNRRRSKGMCEEEVQRLTWELAQAYLYMKEHRVVHRDMKSANVFMTTTQCADIGPDAKAITCKVGDFGLSVQLENNEEKHFTLCGTPNFLPPETIVSHVFKRIKINRECDQNIDAECQDLCKNLVNRLSTQAQGRSNYSAIDQGHSYPSDMWSLGCIVYSLFYGRPPFEATNIQSTYKKIVRGEFSYPQKPGLAITDAAKSFIDQCLRTDPNDRMTIEQAIKHEWLGEGQHVKLKYLPIQSADATFNPNSFKNELSQFCNFQCTIAERIQQTRDGVVTKEPIVVQKKIEKQPSQAIIQENPMVEQPIKTVQAPQPVISAPVPVSTTIQTYLNRRFARYDFINYQLIPPSPLKYTPVLQYFDVKADQISHDSIAEFRKTLEEQQNTVFNEYDWWAKFIRDNANQEVDELMHIHQHVYTLSWIDFSNRYGFAYQLSNGCVGVLFNDMSIVVLSPNLKYVDYIDLINYKNYQRNATQINNNEPQTEYPDKQQVMLRMKFSHVKDFLHDKKYKLILYFKEYLENRSIQPLPSEKKDSTDLFVGKYFDYIYDESCLIYAHSVTEEQVLKSYDQRQGVISKLAQTGQMQPVGNQPSFAVKMVQCKIYDQVVNELLSQYVTKLHTKHGKDSMFSCDEITQHIQQRFQAILMYPQTYIKRYHLNEQIGTLCILYNSKVFQVNFPDHIKIIIAHKTVSILNSKRELLVYPSLYLKHVDFRFEELRLRIQESRRLYELVRRTRFE</sequence>
<dbReference type="AlphaFoldDB" id="A0AA86UX55"/>
<evidence type="ECO:0000313" key="10">
    <source>
        <dbReference type="EMBL" id="CAI9957797.1"/>
    </source>
</evidence>
<dbReference type="Pfam" id="PF00069">
    <property type="entry name" value="Pkinase"/>
    <property type="match status" value="2"/>
</dbReference>
<dbReference type="Gene3D" id="3.30.1120.30">
    <property type="entry name" value="POLO box domain"/>
    <property type="match status" value="1"/>
</dbReference>
<comment type="caution">
    <text evidence="11">The sequence shown here is derived from an EMBL/GenBank/DDBJ whole genome shotgun (WGS) entry which is preliminary data.</text>
</comment>
<keyword evidence="1 7" id="KW-0723">Serine/threonine-protein kinase</keyword>
<evidence type="ECO:0000313" key="14">
    <source>
        <dbReference type="Proteomes" id="UP001642409"/>
    </source>
</evidence>
<dbReference type="EMBL" id="CAXDID020000717">
    <property type="protein sequence ID" value="CAL6111725.1"/>
    <property type="molecule type" value="Genomic_DNA"/>
</dbReference>
<keyword evidence="3 6" id="KW-0547">Nucleotide-binding</keyword>
<evidence type="ECO:0000313" key="13">
    <source>
        <dbReference type="EMBL" id="CAL6111725.1"/>
    </source>
</evidence>
<name>A0AA86UX55_9EUKA</name>
<evidence type="ECO:0000313" key="12">
    <source>
        <dbReference type="EMBL" id="CAL6096098.1"/>
    </source>
</evidence>
<dbReference type="GO" id="GO:0004674">
    <property type="term" value="F:protein serine/threonine kinase activity"/>
    <property type="evidence" value="ECO:0007669"/>
    <property type="project" value="UniProtKB-KW"/>
</dbReference>
<accession>A0AA86UX55</accession>
<dbReference type="PROSITE" id="PS00108">
    <property type="entry name" value="PROTEIN_KINASE_ST"/>
    <property type="match status" value="1"/>
</dbReference>
<dbReference type="InterPro" id="IPR033701">
    <property type="entry name" value="POLO_box_1"/>
</dbReference>
<dbReference type="InterPro" id="IPR008271">
    <property type="entry name" value="Ser/Thr_kinase_AS"/>
</dbReference>
<dbReference type="Pfam" id="PF00659">
    <property type="entry name" value="POLO_box"/>
    <property type="match status" value="1"/>
</dbReference>
<keyword evidence="2 7" id="KW-0808">Transferase</keyword>
<dbReference type="CDD" id="cd13118">
    <property type="entry name" value="POLO_box_1"/>
    <property type="match status" value="1"/>
</dbReference>
<dbReference type="Gene3D" id="1.10.510.10">
    <property type="entry name" value="Transferase(Phosphotransferase) domain 1"/>
    <property type="match status" value="1"/>
</dbReference>
<dbReference type="InterPro" id="IPR000719">
    <property type="entry name" value="Prot_kinase_dom"/>
</dbReference>
<evidence type="ECO:0000256" key="2">
    <source>
        <dbReference type="ARBA" id="ARBA00022679"/>
    </source>
</evidence>
<dbReference type="EC" id="2.7.11.21" evidence="7"/>
<dbReference type="InterPro" id="IPR011009">
    <property type="entry name" value="Kinase-like_dom_sf"/>
</dbReference>
<dbReference type="Gene3D" id="3.30.200.20">
    <property type="entry name" value="Phosphorylase Kinase, domain 1"/>
    <property type="match status" value="1"/>
</dbReference>
<keyword evidence="4 7" id="KW-0418">Kinase</keyword>
<comment type="similarity">
    <text evidence="7">Belongs to the protein kinase superfamily. Ser/Thr protein kinase family. CDC5/Polo subfamily.</text>
</comment>
<reference evidence="11" key="1">
    <citation type="submission" date="2023-06" db="EMBL/GenBank/DDBJ databases">
        <authorList>
            <person name="Kurt Z."/>
        </authorList>
    </citation>
    <scope>NUCLEOTIDE SEQUENCE</scope>
</reference>
<dbReference type="GO" id="GO:0005634">
    <property type="term" value="C:nucleus"/>
    <property type="evidence" value="ECO:0007669"/>
    <property type="project" value="TreeGrafter"/>
</dbReference>
<evidence type="ECO:0000256" key="1">
    <source>
        <dbReference type="ARBA" id="ARBA00022527"/>
    </source>
</evidence>
<protein>
    <recommendedName>
        <fullName evidence="7">Serine/threonine-protein kinase PLK</fullName>
        <ecNumber evidence="7">2.7.11.21</ecNumber>
    </recommendedName>
    <alternativeName>
        <fullName evidence="7">Polo-like kinase</fullName>
    </alternativeName>
</protein>
<dbReference type="PROSITE" id="PS50078">
    <property type="entry name" value="POLO_BOX"/>
    <property type="match status" value="1"/>
</dbReference>
<comment type="catalytic activity">
    <reaction evidence="7">
        <text>L-threonyl-[protein] + ATP = O-phospho-L-threonyl-[protein] + ADP + H(+)</text>
        <dbReference type="Rhea" id="RHEA:46608"/>
        <dbReference type="Rhea" id="RHEA-COMP:11060"/>
        <dbReference type="Rhea" id="RHEA-COMP:11605"/>
        <dbReference type="ChEBI" id="CHEBI:15378"/>
        <dbReference type="ChEBI" id="CHEBI:30013"/>
        <dbReference type="ChEBI" id="CHEBI:30616"/>
        <dbReference type="ChEBI" id="CHEBI:61977"/>
        <dbReference type="ChEBI" id="CHEBI:456216"/>
        <dbReference type="EC" id="2.7.11.21"/>
    </reaction>
</comment>
<evidence type="ECO:0000256" key="6">
    <source>
        <dbReference type="PROSITE-ProRule" id="PRU10141"/>
    </source>
</evidence>
<dbReference type="GO" id="GO:0005524">
    <property type="term" value="F:ATP binding"/>
    <property type="evidence" value="ECO:0007669"/>
    <property type="project" value="UniProtKB-UniRule"/>
</dbReference>
<dbReference type="PROSITE" id="PS00107">
    <property type="entry name" value="PROTEIN_KINASE_ATP"/>
    <property type="match status" value="1"/>
</dbReference>
<dbReference type="FunFam" id="3.30.200.20:FF:000042">
    <property type="entry name" value="Aurora kinase A"/>
    <property type="match status" value="1"/>
</dbReference>
<dbReference type="PANTHER" id="PTHR24345">
    <property type="entry name" value="SERINE/THREONINE-PROTEIN KINASE PLK"/>
    <property type="match status" value="1"/>
</dbReference>
<gene>
    <name evidence="10" type="ORF">HINF_LOCUS45442</name>
    <name evidence="11" type="ORF">HINF_LOCUS55922</name>
    <name evidence="12" type="ORF">HINF_LOCUS68267</name>
    <name evidence="13" type="ORF">HINF_LOCUS76597</name>
</gene>
<feature type="domain" description="Protein kinase" evidence="8">
    <location>
        <begin position="19"/>
        <end position="332"/>
    </location>
</feature>
<dbReference type="EMBL" id="CATOUU010001034">
    <property type="protein sequence ID" value="CAI9968277.1"/>
    <property type="molecule type" value="Genomic_DNA"/>
</dbReference>
<dbReference type="PANTHER" id="PTHR24345:SF0">
    <property type="entry name" value="CELL CYCLE SERINE_THREONINE-PROTEIN KINASE CDC5_MSD2"/>
    <property type="match status" value="1"/>
</dbReference>
<evidence type="ECO:0000256" key="7">
    <source>
        <dbReference type="RuleBase" id="RU361162"/>
    </source>
</evidence>
<dbReference type="SMART" id="SM00220">
    <property type="entry name" value="S_TKc"/>
    <property type="match status" value="1"/>
</dbReference>
<dbReference type="PROSITE" id="PS50011">
    <property type="entry name" value="PROTEIN_KINASE_DOM"/>
    <property type="match status" value="1"/>
</dbReference>
<evidence type="ECO:0000259" key="9">
    <source>
        <dbReference type="PROSITE" id="PS50078"/>
    </source>
</evidence>
<evidence type="ECO:0000256" key="5">
    <source>
        <dbReference type="ARBA" id="ARBA00022840"/>
    </source>
</evidence>
<feature type="domain" description="POLO box" evidence="9">
    <location>
        <begin position="522"/>
        <end position="614"/>
    </location>
</feature>
<reference evidence="12 14" key="2">
    <citation type="submission" date="2024-07" db="EMBL/GenBank/DDBJ databases">
        <authorList>
            <person name="Akdeniz Z."/>
        </authorList>
    </citation>
    <scope>NUCLEOTIDE SEQUENCE [LARGE SCALE GENOMIC DNA]</scope>
</reference>
<evidence type="ECO:0000256" key="4">
    <source>
        <dbReference type="ARBA" id="ARBA00022777"/>
    </source>
</evidence>
<keyword evidence="5 6" id="KW-0067">ATP-binding</keyword>
<dbReference type="Proteomes" id="UP001642409">
    <property type="component" value="Unassembled WGS sequence"/>
</dbReference>
<dbReference type="InterPro" id="IPR017441">
    <property type="entry name" value="Protein_kinase_ATP_BS"/>
</dbReference>
<evidence type="ECO:0000259" key="8">
    <source>
        <dbReference type="PROSITE" id="PS50011"/>
    </source>
</evidence>
<evidence type="ECO:0000313" key="11">
    <source>
        <dbReference type="EMBL" id="CAI9968277.1"/>
    </source>
</evidence>
<proteinExistence type="inferred from homology"/>
<dbReference type="InterPro" id="IPR000959">
    <property type="entry name" value="POLO_box_dom"/>
</dbReference>
<dbReference type="SUPFAM" id="SSF56112">
    <property type="entry name" value="Protein kinase-like (PK-like)"/>
    <property type="match status" value="1"/>
</dbReference>
<evidence type="ECO:0000256" key="3">
    <source>
        <dbReference type="ARBA" id="ARBA00022741"/>
    </source>
</evidence>
<organism evidence="11">
    <name type="scientific">Hexamita inflata</name>
    <dbReference type="NCBI Taxonomy" id="28002"/>
    <lineage>
        <taxon>Eukaryota</taxon>
        <taxon>Metamonada</taxon>
        <taxon>Diplomonadida</taxon>
        <taxon>Hexamitidae</taxon>
        <taxon>Hexamitinae</taxon>
        <taxon>Hexamita</taxon>
    </lineage>
</organism>